<dbReference type="AlphaFoldDB" id="A0AA36DJR1"/>
<dbReference type="SUPFAM" id="SSF81321">
    <property type="entry name" value="Family A G protein-coupled receptor-like"/>
    <property type="match status" value="1"/>
</dbReference>
<dbReference type="EMBL" id="CATQJL010000001">
    <property type="protein sequence ID" value="CAJ0588927.1"/>
    <property type="molecule type" value="Genomic_DNA"/>
</dbReference>
<evidence type="ECO:0000313" key="3">
    <source>
        <dbReference type="Proteomes" id="UP001176961"/>
    </source>
</evidence>
<keyword evidence="3" id="KW-1185">Reference proteome</keyword>
<feature type="transmembrane region" description="Helical" evidence="1">
    <location>
        <begin position="158"/>
        <end position="176"/>
    </location>
</feature>
<proteinExistence type="predicted"/>
<feature type="transmembrane region" description="Helical" evidence="1">
    <location>
        <begin position="188"/>
        <end position="208"/>
    </location>
</feature>
<organism evidence="2 3">
    <name type="scientific">Cylicocyclus nassatus</name>
    <name type="common">Nematode worm</name>
    <dbReference type="NCBI Taxonomy" id="53992"/>
    <lineage>
        <taxon>Eukaryota</taxon>
        <taxon>Metazoa</taxon>
        <taxon>Ecdysozoa</taxon>
        <taxon>Nematoda</taxon>
        <taxon>Chromadorea</taxon>
        <taxon>Rhabditida</taxon>
        <taxon>Rhabditina</taxon>
        <taxon>Rhabditomorpha</taxon>
        <taxon>Strongyloidea</taxon>
        <taxon>Strongylidae</taxon>
        <taxon>Cylicocyclus</taxon>
    </lineage>
</organism>
<reference evidence="2" key="1">
    <citation type="submission" date="2023-07" db="EMBL/GenBank/DDBJ databases">
        <authorList>
            <consortium name="CYATHOMIX"/>
        </authorList>
    </citation>
    <scope>NUCLEOTIDE SEQUENCE</scope>
    <source>
        <strain evidence="2">N/A</strain>
    </source>
</reference>
<keyword evidence="1" id="KW-0472">Membrane</keyword>
<keyword evidence="1" id="KW-0812">Transmembrane</keyword>
<evidence type="ECO:0000313" key="2">
    <source>
        <dbReference type="EMBL" id="CAJ0588927.1"/>
    </source>
</evidence>
<keyword evidence="1" id="KW-1133">Transmembrane helix</keyword>
<feature type="transmembrane region" description="Helical" evidence="1">
    <location>
        <begin position="39"/>
        <end position="60"/>
    </location>
</feature>
<protein>
    <submittedName>
        <fullName evidence="2">Uncharacterized protein</fullName>
    </submittedName>
</protein>
<sequence>MSLELVIYILYVFANTLIVLLNVLVIWAAVKSRELMRNFTLHIVITAIILDIAVYMIIIFHDVPSFASNEDFTTPLFTKYCGFTYLIPGHYWYFDFAKPYTYLYQHFNEILQITCGVFVLVSDMCIICRILRVRSLSLRKHCKSGAEKKWKVGREGRIAINFLLMSSCFLVMSVFYNVNLGYGFWQTLLLKISTLLNLSKWAIYVLAYTSISKVIKEMLGFQTSQHNPPTTTTVTKF</sequence>
<gene>
    <name evidence="2" type="ORF">CYNAS_LOCUS910</name>
</gene>
<evidence type="ECO:0000256" key="1">
    <source>
        <dbReference type="SAM" id="Phobius"/>
    </source>
</evidence>
<comment type="caution">
    <text evidence="2">The sequence shown here is derived from an EMBL/GenBank/DDBJ whole genome shotgun (WGS) entry which is preliminary data.</text>
</comment>
<accession>A0AA36DJR1</accession>
<dbReference type="Proteomes" id="UP001176961">
    <property type="component" value="Unassembled WGS sequence"/>
</dbReference>
<name>A0AA36DJR1_CYLNA</name>
<feature type="transmembrane region" description="Helical" evidence="1">
    <location>
        <begin position="110"/>
        <end position="131"/>
    </location>
</feature>
<feature type="transmembrane region" description="Helical" evidence="1">
    <location>
        <begin position="6"/>
        <end position="27"/>
    </location>
</feature>